<dbReference type="EMBL" id="JASCZI010000009">
    <property type="protein sequence ID" value="MED6106441.1"/>
    <property type="molecule type" value="Genomic_DNA"/>
</dbReference>
<evidence type="ECO:0000313" key="2">
    <source>
        <dbReference type="Proteomes" id="UP001341840"/>
    </source>
</evidence>
<organism evidence="1 2">
    <name type="scientific">Stylosanthes scabra</name>
    <dbReference type="NCBI Taxonomy" id="79078"/>
    <lineage>
        <taxon>Eukaryota</taxon>
        <taxon>Viridiplantae</taxon>
        <taxon>Streptophyta</taxon>
        <taxon>Embryophyta</taxon>
        <taxon>Tracheophyta</taxon>
        <taxon>Spermatophyta</taxon>
        <taxon>Magnoliopsida</taxon>
        <taxon>eudicotyledons</taxon>
        <taxon>Gunneridae</taxon>
        <taxon>Pentapetalae</taxon>
        <taxon>rosids</taxon>
        <taxon>fabids</taxon>
        <taxon>Fabales</taxon>
        <taxon>Fabaceae</taxon>
        <taxon>Papilionoideae</taxon>
        <taxon>50 kb inversion clade</taxon>
        <taxon>dalbergioids sensu lato</taxon>
        <taxon>Dalbergieae</taxon>
        <taxon>Pterocarpus clade</taxon>
        <taxon>Stylosanthes</taxon>
    </lineage>
</organism>
<dbReference type="Proteomes" id="UP001341840">
    <property type="component" value="Unassembled WGS sequence"/>
</dbReference>
<evidence type="ECO:0000313" key="1">
    <source>
        <dbReference type="EMBL" id="MED6106441.1"/>
    </source>
</evidence>
<protein>
    <submittedName>
        <fullName evidence="1">Uncharacterized protein</fullName>
    </submittedName>
</protein>
<sequence length="106" mass="11901">MRKIRKSLTSRGESWKLESNLGEECFVLLLVQLPHEAIKKLFSQEHANLGFWNATTTLFGWSCGGDFRHDGGGNAVVDVQSQKLEANARHCHALDSGIRTTREHKP</sequence>
<accession>A0ABU6Q3N2</accession>
<proteinExistence type="predicted"/>
<name>A0ABU6Q3N2_9FABA</name>
<comment type="caution">
    <text evidence="1">The sequence shown here is derived from an EMBL/GenBank/DDBJ whole genome shotgun (WGS) entry which is preliminary data.</text>
</comment>
<gene>
    <name evidence="1" type="ORF">PIB30_004673</name>
</gene>
<keyword evidence="2" id="KW-1185">Reference proteome</keyword>
<reference evidence="1 2" key="1">
    <citation type="journal article" date="2023" name="Plants (Basel)">
        <title>Bridging the Gap: Combining Genomics and Transcriptomics Approaches to Understand Stylosanthes scabra, an Orphan Legume from the Brazilian Caatinga.</title>
        <authorList>
            <person name="Ferreira-Neto J.R.C."/>
            <person name="da Silva M.D."/>
            <person name="Binneck E."/>
            <person name="de Melo N.F."/>
            <person name="da Silva R.H."/>
            <person name="de Melo A.L.T.M."/>
            <person name="Pandolfi V."/>
            <person name="Bustamante F.O."/>
            <person name="Brasileiro-Vidal A.C."/>
            <person name="Benko-Iseppon A.M."/>
        </authorList>
    </citation>
    <scope>NUCLEOTIDE SEQUENCE [LARGE SCALE GENOMIC DNA]</scope>
    <source>
        <tissue evidence="1">Leaves</tissue>
    </source>
</reference>